<dbReference type="Pfam" id="PF04060">
    <property type="entry name" value="FeS"/>
    <property type="match status" value="1"/>
</dbReference>
<dbReference type="Gene3D" id="3.40.950.10">
    <property type="entry name" value="Fe-only Hydrogenase (Larger Subunit), Chain L, domain 3"/>
    <property type="match status" value="1"/>
</dbReference>
<evidence type="ECO:0000256" key="1">
    <source>
        <dbReference type="ARBA" id="ARBA00022485"/>
    </source>
</evidence>
<accession>A0A1M6P0X8</accession>
<dbReference type="InterPro" id="IPR050340">
    <property type="entry name" value="Cytosolic_Fe-S_CAF"/>
</dbReference>
<dbReference type="PROSITE" id="PS00198">
    <property type="entry name" value="4FE4S_FER_1"/>
    <property type="match status" value="1"/>
</dbReference>
<reference evidence="8" key="1">
    <citation type="submission" date="2016-11" db="EMBL/GenBank/DDBJ databases">
        <authorList>
            <person name="Varghese N."/>
            <person name="Submissions S."/>
        </authorList>
    </citation>
    <scope>NUCLEOTIDE SEQUENCE [LARGE SCALE GENOMIC DNA]</scope>
    <source>
        <strain evidence="8">DSM 10349</strain>
    </source>
</reference>
<dbReference type="CDD" id="cd00130">
    <property type="entry name" value="PAS"/>
    <property type="match status" value="1"/>
</dbReference>
<dbReference type="SUPFAM" id="SSF55785">
    <property type="entry name" value="PYP-like sensor domain (PAS domain)"/>
    <property type="match status" value="1"/>
</dbReference>
<keyword evidence="1" id="KW-0004">4Fe-4S</keyword>
<keyword evidence="8" id="KW-1185">Reference proteome</keyword>
<dbReference type="InterPro" id="IPR035965">
    <property type="entry name" value="PAS-like_dom_sf"/>
</dbReference>
<proteinExistence type="predicted"/>
<dbReference type="AlphaFoldDB" id="A0A1M6P0X8"/>
<dbReference type="SUPFAM" id="SSF53920">
    <property type="entry name" value="Fe-only hydrogenase"/>
    <property type="match status" value="1"/>
</dbReference>
<keyword evidence="3" id="KW-0408">Iron</keyword>
<dbReference type="InterPro" id="IPR000014">
    <property type="entry name" value="PAS"/>
</dbReference>
<dbReference type="Pfam" id="PF12838">
    <property type="entry name" value="Fer4_7"/>
    <property type="match status" value="1"/>
</dbReference>
<protein>
    <submittedName>
        <fullName evidence="7">Iron only hydrogenase large subunit, C-terminal domain</fullName>
    </submittedName>
</protein>
<evidence type="ECO:0000256" key="4">
    <source>
        <dbReference type="ARBA" id="ARBA00023014"/>
    </source>
</evidence>
<feature type="domain" description="4Fe-4S ferredoxin-type" evidence="5">
    <location>
        <begin position="4"/>
        <end position="33"/>
    </location>
</feature>
<keyword evidence="4" id="KW-0411">Iron-sulfur</keyword>
<sequence>MFFMGLIYTGAKCRDCYRCVRICQLKAIRMTATGEKRKFHAEVIDELCVHCGQCILACPQKAKRPVSDLRQVQQLLAEGTPVTAVVAASFVSALPLKNPDILPSLLKELNFAEVQETSTGASLVTKKYLELGFEKPMLISYCPVIVNLIERHYPALIPMLAPVVSPMIAQGRLIKKSNPEAKVVYIGPCAAKRDEAHLLGLQDSVDYFLGFNELWQWAKDKEIDPESLSPSQFDQFSPRQERIYPVEGGMIWTVAEELGAAGEGFITLSGLDNCLDFIKYLHDGEISNPPKLMELWACKGGCVNGPLSLCLEESVFMRQRKLLDYFHSLSLASQPKPPVSLPEISLSRSFDNRKVEMPLPSESEIKAILARTGKVTPGQEFNCGNCGYNSCRDKAIAVYQGKAEVEMCIPYMRKRAESMSNRVISAMPNAIIVVGKNLDILEINPAAEQLFQCAASETVGQRLLALMPAGNFMKVIQSGEMLHTTGSHPDLGIITREIIFPVKGTDAVVGIFLDITSEIKQQAQHELLKSQTIQQAQEVIEKQMMVAQEIAGLLGEATAETKIQLGKLIKLMRQEAL</sequence>
<feature type="domain" description="4Fe-4S ferredoxin-type" evidence="5">
    <location>
        <begin position="39"/>
        <end position="68"/>
    </location>
</feature>
<evidence type="ECO:0000259" key="5">
    <source>
        <dbReference type="PROSITE" id="PS51379"/>
    </source>
</evidence>
<evidence type="ECO:0000256" key="3">
    <source>
        <dbReference type="ARBA" id="ARBA00023004"/>
    </source>
</evidence>
<dbReference type="Proteomes" id="UP000183997">
    <property type="component" value="Unassembled WGS sequence"/>
</dbReference>
<dbReference type="InterPro" id="IPR007202">
    <property type="entry name" value="4Fe-4S_dom"/>
</dbReference>
<dbReference type="Pfam" id="PF00989">
    <property type="entry name" value="PAS"/>
    <property type="match status" value="1"/>
</dbReference>
<dbReference type="InterPro" id="IPR017896">
    <property type="entry name" value="4Fe4S_Fe-S-bd"/>
</dbReference>
<dbReference type="InterPro" id="IPR013767">
    <property type="entry name" value="PAS_fold"/>
</dbReference>
<evidence type="ECO:0000256" key="2">
    <source>
        <dbReference type="ARBA" id="ARBA00022723"/>
    </source>
</evidence>
<evidence type="ECO:0000313" key="7">
    <source>
        <dbReference type="EMBL" id="SHK01649.1"/>
    </source>
</evidence>
<evidence type="ECO:0000313" key="8">
    <source>
        <dbReference type="Proteomes" id="UP000183997"/>
    </source>
</evidence>
<dbReference type="Gene3D" id="3.30.70.20">
    <property type="match status" value="1"/>
</dbReference>
<dbReference type="InterPro" id="IPR004108">
    <property type="entry name" value="Fe_hydrogenase_lsu_C"/>
</dbReference>
<keyword evidence="2" id="KW-0479">Metal-binding</keyword>
<name>A0A1M6P0X8_9FIRM</name>
<dbReference type="InterPro" id="IPR017900">
    <property type="entry name" value="4Fe4S_Fe_S_CS"/>
</dbReference>
<dbReference type="PANTHER" id="PTHR11615">
    <property type="entry name" value="NITRATE, FORMATE, IRON DEHYDROGENASE"/>
    <property type="match status" value="1"/>
</dbReference>
<dbReference type="EMBL" id="FRAR01000005">
    <property type="protein sequence ID" value="SHK01649.1"/>
    <property type="molecule type" value="Genomic_DNA"/>
</dbReference>
<dbReference type="GO" id="GO:0006355">
    <property type="term" value="P:regulation of DNA-templated transcription"/>
    <property type="evidence" value="ECO:0007669"/>
    <property type="project" value="InterPro"/>
</dbReference>
<dbReference type="PROSITE" id="PS51379">
    <property type="entry name" value="4FE4S_FER_2"/>
    <property type="match status" value="2"/>
</dbReference>
<dbReference type="GO" id="GO:0046872">
    <property type="term" value="F:metal ion binding"/>
    <property type="evidence" value="ECO:0007669"/>
    <property type="project" value="UniProtKB-KW"/>
</dbReference>
<dbReference type="Gene3D" id="3.30.450.20">
    <property type="entry name" value="PAS domain"/>
    <property type="match status" value="1"/>
</dbReference>
<gene>
    <name evidence="7" type="ORF">SAMN02745123_00393</name>
</gene>
<feature type="domain" description="4Fe-4S" evidence="6">
    <location>
        <begin position="364"/>
        <end position="425"/>
    </location>
</feature>
<dbReference type="PROSITE" id="PS51656">
    <property type="entry name" value="4FE4S"/>
    <property type="match status" value="1"/>
</dbReference>
<dbReference type="Gene3D" id="1.10.15.40">
    <property type="entry name" value="Electron transport complex subunit B, putative Fe-S cluster"/>
    <property type="match status" value="1"/>
</dbReference>
<dbReference type="STRING" id="1121421.SAMN02745123_00393"/>
<dbReference type="GO" id="GO:0051539">
    <property type="term" value="F:4 iron, 4 sulfur cluster binding"/>
    <property type="evidence" value="ECO:0007669"/>
    <property type="project" value="UniProtKB-KW"/>
</dbReference>
<dbReference type="SMART" id="SM00091">
    <property type="entry name" value="PAS"/>
    <property type="match status" value="1"/>
</dbReference>
<dbReference type="SUPFAM" id="SSF54862">
    <property type="entry name" value="4Fe-4S ferredoxins"/>
    <property type="match status" value="1"/>
</dbReference>
<organism evidence="7 8">
    <name type="scientific">Desulforamulus aeronauticus DSM 10349</name>
    <dbReference type="NCBI Taxonomy" id="1121421"/>
    <lineage>
        <taxon>Bacteria</taxon>
        <taxon>Bacillati</taxon>
        <taxon>Bacillota</taxon>
        <taxon>Clostridia</taxon>
        <taxon>Eubacteriales</taxon>
        <taxon>Peptococcaceae</taxon>
        <taxon>Desulforamulus</taxon>
    </lineage>
</organism>
<dbReference type="Pfam" id="PF02906">
    <property type="entry name" value="Fe_hyd_lg_C"/>
    <property type="match status" value="1"/>
</dbReference>
<dbReference type="InterPro" id="IPR009016">
    <property type="entry name" value="Fe_hydrogenase"/>
</dbReference>
<evidence type="ECO:0000259" key="6">
    <source>
        <dbReference type="PROSITE" id="PS51656"/>
    </source>
</evidence>